<dbReference type="GO" id="GO:0017005">
    <property type="term" value="F:3'-tyrosyl-DNA phosphodiesterase activity"/>
    <property type="evidence" value="ECO:0007669"/>
    <property type="project" value="TreeGrafter"/>
</dbReference>
<evidence type="ECO:0000256" key="5">
    <source>
        <dbReference type="ARBA" id="ARBA00022801"/>
    </source>
</evidence>
<name>A0A2H2YWH5_TRIPA</name>
<feature type="site" description="Interaction with DNA" evidence="11">
    <location>
        <position position="419"/>
    </location>
</feature>
<evidence type="ECO:0000313" key="13">
    <source>
        <dbReference type="EMBL" id="OTA00443.1"/>
    </source>
</evidence>
<evidence type="ECO:0000256" key="9">
    <source>
        <dbReference type="PIRSR" id="PIRSR610347-1"/>
    </source>
</evidence>
<feature type="compositionally biased region" description="Basic and acidic residues" evidence="12">
    <location>
        <begin position="1"/>
        <end position="10"/>
    </location>
</feature>
<feature type="active site" description="Nucleophile" evidence="9">
    <location>
        <position position="143"/>
    </location>
</feature>
<evidence type="ECO:0000256" key="11">
    <source>
        <dbReference type="PIRSR" id="PIRSR610347-3"/>
    </source>
</evidence>
<dbReference type="GO" id="GO:0003697">
    <property type="term" value="F:single-stranded DNA binding"/>
    <property type="evidence" value="ECO:0007669"/>
    <property type="project" value="TreeGrafter"/>
</dbReference>
<comment type="similarity">
    <text evidence="2">Belongs to the tyrosyl-DNA phosphodiesterase family.</text>
</comment>
<dbReference type="GO" id="GO:0006281">
    <property type="term" value="P:DNA repair"/>
    <property type="evidence" value="ECO:0007669"/>
    <property type="project" value="UniProtKB-KW"/>
</dbReference>
<evidence type="ECO:0000256" key="6">
    <source>
        <dbReference type="ARBA" id="ARBA00022839"/>
    </source>
</evidence>
<dbReference type="AlphaFoldDB" id="A0A2H2YWH5"/>
<comment type="subcellular location">
    <subcellularLocation>
        <location evidence="1">Nucleus</location>
    </subcellularLocation>
</comment>
<evidence type="ECO:0000256" key="4">
    <source>
        <dbReference type="ARBA" id="ARBA00022763"/>
    </source>
</evidence>
<evidence type="ECO:0000256" key="12">
    <source>
        <dbReference type="SAM" id="MobiDB-lite"/>
    </source>
</evidence>
<comment type="caution">
    <text evidence="13">The sequence shown here is derived from an EMBL/GenBank/DDBJ whole genome shotgun (WGS) entry which is preliminary data.</text>
</comment>
<keyword evidence="5" id="KW-0378">Hydrolase</keyword>
<evidence type="ECO:0000256" key="1">
    <source>
        <dbReference type="ARBA" id="ARBA00004123"/>
    </source>
</evidence>
<evidence type="ECO:0000256" key="7">
    <source>
        <dbReference type="ARBA" id="ARBA00023204"/>
    </source>
</evidence>
<evidence type="ECO:0000256" key="8">
    <source>
        <dbReference type="ARBA" id="ARBA00023242"/>
    </source>
</evidence>
<feature type="binding site" evidence="10">
    <location>
        <position position="145"/>
    </location>
    <ligand>
        <name>substrate</name>
    </ligand>
</feature>
<dbReference type="Gene3D" id="3.30.870.10">
    <property type="entry name" value="Endonuclease Chain A"/>
    <property type="match status" value="2"/>
</dbReference>
<dbReference type="GO" id="GO:0003690">
    <property type="term" value="F:double-stranded DNA binding"/>
    <property type="evidence" value="ECO:0007669"/>
    <property type="project" value="TreeGrafter"/>
</dbReference>
<evidence type="ECO:0000256" key="10">
    <source>
        <dbReference type="PIRSR" id="PIRSR610347-2"/>
    </source>
</evidence>
<dbReference type="PANTHER" id="PTHR12415:SF0">
    <property type="entry name" value="TYROSYL-DNA PHOSPHODIESTERASE 1"/>
    <property type="match status" value="1"/>
</dbReference>
<dbReference type="CDD" id="cd09123">
    <property type="entry name" value="PLDc_Tdp1_2"/>
    <property type="match status" value="1"/>
</dbReference>
<dbReference type="EMBL" id="LFMI01000086">
    <property type="protein sequence ID" value="OTA00443.1"/>
    <property type="molecule type" value="Genomic_DNA"/>
</dbReference>
<feature type="region of interest" description="Disordered" evidence="12">
    <location>
        <begin position="1"/>
        <end position="42"/>
    </location>
</feature>
<organism evidence="13 14">
    <name type="scientific">Trichoderma parareesei</name>
    <name type="common">Filamentous fungus</name>
    <dbReference type="NCBI Taxonomy" id="858221"/>
    <lineage>
        <taxon>Eukaryota</taxon>
        <taxon>Fungi</taxon>
        <taxon>Dikarya</taxon>
        <taxon>Ascomycota</taxon>
        <taxon>Pezizomycotina</taxon>
        <taxon>Sordariomycetes</taxon>
        <taxon>Hypocreomycetidae</taxon>
        <taxon>Hypocreales</taxon>
        <taxon>Hypocreaceae</taxon>
        <taxon>Trichoderma</taxon>
    </lineage>
</organism>
<keyword evidence="6" id="KW-0269">Exonuclease</keyword>
<dbReference type="OrthoDB" id="47785at2759"/>
<gene>
    <name evidence="13" type="ORF">A9Z42_0001480</name>
</gene>
<keyword evidence="3" id="KW-0540">Nuclease</keyword>
<feature type="binding site" evidence="10">
    <location>
        <position position="397"/>
    </location>
    <ligand>
        <name>substrate</name>
    </ligand>
</feature>
<dbReference type="InterPro" id="IPR010347">
    <property type="entry name" value="Tdp1"/>
</dbReference>
<dbReference type="GO" id="GO:0004527">
    <property type="term" value="F:exonuclease activity"/>
    <property type="evidence" value="ECO:0007669"/>
    <property type="project" value="UniProtKB-KW"/>
</dbReference>
<feature type="active site" description="Proton donor/acceptor" evidence="9">
    <location>
        <position position="395"/>
    </location>
</feature>
<keyword evidence="14" id="KW-1185">Reference proteome</keyword>
<evidence type="ECO:0000313" key="14">
    <source>
        <dbReference type="Proteomes" id="UP000219286"/>
    </source>
</evidence>
<dbReference type="Pfam" id="PF06087">
    <property type="entry name" value="Tyr-DNA_phospho"/>
    <property type="match status" value="1"/>
</dbReference>
<dbReference type="PANTHER" id="PTHR12415">
    <property type="entry name" value="TYROSYL-DNA PHOSPHODIESTERASE 1"/>
    <property type="match status" value="1"/>
</dbReference>
<protein>
    <recommendedName>
        <fullName evidence="15">Tyrosyl-DNA phosphodiesterase</fullName>
    </recommendedName>
</protein>
<dbReference type="GO" id="GO:0005634">
    <property type="term" value="C:nucleus"/>
    <property type="evidence" value="ECO:0007669"/>
    <property type="project" value="UniProtKB-SubCell"/>
</dbReference>
<reference evidence="13 14" key="1">
    <citation type="journal article" date="2015" name="Genome Announc.">
        <title>Genome sequence and annotation of Trichoderma parareesei, the ancestor of the cellulase producer Trichoderma reesei.</title>
        <authorList>
            <person name="Yang D."/>
            <person name="Pomraning K."/>
            <person name="Kopchinskiy A."/>
            <person name="Karimi Aghcheh R."/>
            <person name="Atanasova L."/>
            <person name="Chenthamara K."/>
            <person name="Baker S.E."/>
            <person name="Zhang R."/>
            <person name="Shen Q."/>
            <person name="Freitag M."/>
            <person name="Kubicek C.P."/>
            <person name="Druzhinina I.S."/>
        </authorList>
    </citation>
    <scope>NUCLEOTIDE SEQUENCE [LARGE SCALE GENOMIC DNA]</scope>
    <source>
        <strain evidence="13 14">CBS 125925</strain>
    </source>
</reference>
<keyword evidence="4" id="KW-0227">DNA damage</keyword>
<evidence type="ECO:0000256" key="3">
    <source>
        <dbReference type="ARBA" id="ARBA00022722"/>
    </source>
</evidence>
<dbReference type="FunFam" id="3.30.870.10:FF:000038">
    <property type="entry name" value="Probable tyrosyl-DNA phosphodiesterase"/>
    <property type="match status" value="1"/>
</dbReference>
<accession>A0A2H2YWH5</accession>
<evidence type="ECO:0000256" key="2">
    <source>
        <dbReference type="ARBA" id="ARBA00010205"/>
    </source>
</evidence>
<keyword evidence="7" id="KW-0234">DNA repair</keyword>
<sequence length="525" mass="59267">MDRSRKRNLDNEEDEESRALSSLSRPISPPRKRIRQGQAQKSPWQLTRIRDLPGELNRDAVGLRDILGDPLITECWQFNFLHDIPFVLSAFDDMVRNKVQLHVVHGFWKKDDESRVVLSDQAAQFHNVHLHCAPMPEMFGTHHSKMMVIFRSDDTAQVAIHTANMIPKDWTNMTNAVWRSPRLPRLGEQDTLFQQGQQLPIGSGTRFKVDLLEYLKHYELYRPTCKQLVDRLVNFDFSSIRAAFIASVPGRHNLGGARRPAWGWAAVQRCLRHVPVERGRSHIVVQISSIATLGAKDDWLQRTLFDSLATSLTPNTRRPGFKVVFPTADEIRNSIDGYASGRSIHTKIQSPQQLRQLGYLRPMLHHWANDCADGAKLPEEPPISGDSGRDRAAPHIKTYIRFNESNTIDWAMLTSANMSKQAWGEAPSSTTGNIRIASWEVGVLVWPELLCEDHRDGVMVSSFQSDTPGAAPVTEGQRAIIGLRMPYSMPLQAYGKDEVPWVATAAHSEPDCKGCTWMYPTGDSA</sequence>
<evidence type="ECO:0008006" key="15">
    <source>
        <dbReference type="Google" id="ProtNLM"/>
    </source>
</evidence>
<dbReference type="SUPFAM" id="SSF56024">
    <property type="entry name" value="Phospholipase D/nuclease"/>
    <property type="match status" value="2"/>
</dbReference>
<keyword evidence="8" id="KW-0539">Nucleus</keyword>
<dbReference type="Proteomes" id="UP000219286">
    <property type="component" value="Unassembled WGS sequence"/>
</dbReference>
<proteinExistence type="inferred from homology"/>
<dbReference type="CDD" id="cd09194">
    <property type="entry name" value="PLDc_yTdp1_1"/>
    <property type="match status" value="1"/>
</dbReference>